<evidence type="ECO:0000256" key="4">
    <source>
        <dbReference type="ARBA" id="ARBA00022691"/>
    </source>
</evidence>
<name>H6L2J5_SAPGL</name>
<dbReference type="InterPro" id="IPR004033">
    <property type="entry name" value="UbiE/COQ5_MeTrFase"/>
</dbReference>
<keyword evidence="4 5" id="KW-0949">S-adenosyl-L-methionine</keyword>
<comment type="pathway">
    <text evidence="5">Quinol/quinone metabolism; menaquinone biosynthesis; menaquinol from 1,4-dihydroxy-2-naphthoate: step 2/2.</text>
</comment>
<dbReference type="NCBIfam" id="TIGR01934">
    <property type="entry name" value="MenG_MenH_UbiE"/>
    <property type="match status" value="1"/>
</dbReference>
<protein>
    <recommendedName>
        <fullName evidence="5">Demethylmenaquinone methyltransferase</fullName>
        <ecNumber evidence="5">2.1.1.163</ecNumber>
    </recommendedName>
</protein>
<dbReference type="InterPro" id="IPR029063">
    <property type="entry name" value="SAM-dependent_MTases_sf"/>
</dbReference>
<comment type="similarity">
    <text evidence="5">Belongs to the class I-like SAM-binding methyltransferase superfamily. MenG/UbiE family.</text>
</comment>
<comment type="catalytic activity">
    <reaction evidence="5">
        <text>a 2-demethylmenaquinol + S-adenosyl-L-methionine = a menaquinol + S-adenosyl-L-homocysteine + H(+)</text>
        <dbReference type="Rhea" id="RHEA:42640"/>
        <dbReference type="Rhea" id="RHEA-COMP:9539"/>
        <dbReference type="Rhea" id="RHEA-COMP:9563"/>
        <dbReference type="ChEBI" id="CHEBI:15378"/>
        <dbReference type="ChEBI" id="CHEBI:18151"/>
        <dbReference type="ChEBI" id="CHEBI:55437"/>
        <dbReference type="ChEBI" id="CHEBI:57856"/>
        <dbReference type="ChEBI" id="CHEBI:59789"/>
        <dbReference type="EC" id="2.1.1.163"/>
    </reaction>
</comment>
<feature type="binding site" evidence="5">
    <location>
        <position position="93"/>
    </location>
    <ligand>
        <name>S-adenosyl-L-methionine</name>
        <dbReference type="ChEBI" id="CHEBI:59789"/>
    </ligand>
</feature>
<dbReference type="Proteomes" id="UP000007519">
    <property type="component" value="Chromosome"/>
</dbReference>
<dbReference type="GO" id="GO:0043770">
    <property type="term" value="F:demethylmenaquinone methyltransferase activity"/>
    <property type="evidence" value="ECO:0007669"/>
    <property type="project" value="UniProtKB-UniRule"/>
</dbReference>
<dbReference type="Pfam" id="PF01209">
    <property type="entry name" value="Ubie_methyltran"/>
    <property type="match status" value="1"/>
</dbReference>
<gene>
    <name evidence="5" type="primary">menG</name>
    <name evidence="6" type="synonym">ubiE</name>
    <name evidence="6" type="ordered locus">SGRA_0917</name>
</gene>
<dbReference type="CDD" id="cd02440">
    <property type="entry name" value="AdoMet_MTases"/>
    <property type="match status" value="1"/>
</dbReference>
<sequence length="250" mass="28025">MSVQKIKSEEVKPYEVEAEKKAQVSKMFNNISKTYDFLNHFLSLNIDKSWRRKAIAELQDIQPKRILDVATGTADLALEAYKQLSPEEIIGVDISVGMLEVGRKKITKKGLDKIIVLEEGDSEHLPFEDNSFDAVIVAFGVRNFANVEAGLKEMVRVLRPGGKCVVLEFSKPKVFPIKQVYNFYFSSILPGIGRLTSKDQKAYAYLYESVQAFPEGKDFENLLLKLGLTDTKCQPLTTGICSLYSACKPA</sequence>
<evidence type="ECO:0000256" key="2">
    <source>
        <dbReference type="ARBA" id="ARBA00022603"/>
    </source>
</evidence>
<keyword evidence="2 5" id="KW-0489">Methyltransferase</keyword>
<dbReference type="HAMAP" id="MF_01813">
    <property type="entry name" value="MenG_UbiE_methyltr"/>
    <property type="match status" value="1"/>
</dbReference>
<dbReference type="AlphaFoldDB" id="H6L2J5"/>
<dbReference type="STRING" id="984262.SGRA_0917"/>
<dbReference type="PANTHER" id="PTHR43591:SF24">
    <property type="entry name" value="2-METHOXY-6-POLYPRENYL-1,4-BENZOQUINOL METHYLASE, MITOCHONDRIAL"/>
    <property type="match status" value="1"/>
</dbReference>
<dbReference type="PANTHER" id="PTHR43591">
    <property type="entry name" value="METHYLTRANSFERASE"/>
    <property type="match status" value="1"/>
</dbReference>
<accession>H6L2J5</accession>
<organism evidence="6 7">
    <name type="scientific">Saprospira grandis (strain Lewin)</name>
    <dbReference type="NCBI Taxonomy" id="984262"/>
    <lineage>
        <taxon>Bacteria</taxon>
        <taxon>Pseudomonadati</taxon>
        <taxon>Bacteroidota</taxon>
        <taxon>Saprospiria</taxon>
        <taxon>Saprospirales</taxon>
        <taxon>Saprospiraceae</taxon>
        <taxon>Saprospira</taxon>
    </lineage>
</organism>
<dbReference type="EMBL" id="CP002831">
    <property type="protein sequence ID" value="AFC23653.1"/>
    <property type="molecule type" value="Genomic_DNA"/>
</dbReference>
<dbReference type="RefSeq" id="WP_015691304.1">
    <property type="nucleotide sequence ID" value="NC_016940.1"/>
</dbReference>
<dbReference type="KEGG" id="sgn:SGRA_0917"/>
<dbReference type="Gene3D" id="3.40.50.150">
    <property type="entry name" value="Vaccinia Virus protein VP39"/>
    <property type="match status" value="1"/>
</dbReference>
<dbReference type="OrthoDB" id="9808140at2"/>
<comment type="function">
    <text evidence="5">Methyltransferase required for the conversion of demethylmenaquinol (DMKH2) to menaquinol (MKH2).</text>
</comment>
<evidence type="ECO:0000313" key="7">
    <source>
        <dbReference type="Proteomes" id="UP000007519"/>
    </source>
</evidence>
<feature type="binding site" evidence="5">
    <location>
        <position position="73"/>
    </location>
    <ligand>
        <name>S-adenosyl-L-methionine</name>
        <dbReference type="ChEBI" id="CHEBI:59789"/>
    </ligand>
</feature>
<dbReference type="GO" id="GO:0009234">
    <property type="term" value="P:menaquinone biosynthetic process"/>
    <property type="evidence" value="ECO:0007669"/>
    <property type="project" value="UniProtKB-UniRule"/>
</dbReference>
<dbReference type="EC" id="2.1.1.163" evidence="5"/>
<feature type="binding site" evidence="5">
    <location>
        <begin position="121"/>
        <end position="122"/>
    </location>
    <ligand>
        <name>S-adenosyl-L-methionine</name>
        <dbReference type="ChEBI" id="CHEBI:59789"/>
    </ligand>
</feature>
<evidence type="ECO:0000256" key="5">
    <source>
        <dbReference type="HAMAP-Rule" id="MF_01813"/>
    </source>
</evidence>
<dbReference type="NCBIfam" id="NF001244">
    <property type="entry name" value="PRK00216.1-5"/>
    <property type="match status" value="1"/>
</dbReference>
<dbReference type="HOGENOM" id="CLU_037990_0_0_10"/>
<evidence type="ECO:0000256" key="3">
    <source>
        <dbReference type="ARBA" id="ARBA00022679"/>
    </source>
</evidence>
<dbReference type="GO" id="GO:0032259">
    <property type="term" value="P:methylation"/>
    <property type="evidence" value="ECO:0007669"/>
    <property type="project" value="UniProtKB-KW"/>
</dbReference>
<keyword evidence="1 5" id="KW-0474">Menaquinone biosynthesis</keyword>
<keyword evidence="7" id="KW-1185">Reference proteome</keyword>
<dbReference type="SUPFAM" id="SSF53335">
    <property type="entry name" value="S-adenosyl-L-methionine-dependent methyltransferases"/>
    <property type="match status" value="1"/>
</dbReference>
<dbReference type="PROSITE" id="PS01183">
    <property type="entry name" value="UBIE_1"/>
    <property type="match status" value="1"/>
</dbReference>
<keyword evidence="3 5" id="KW-0808">Transferase</keyword>
<dbReference type="InterPro" id="IPR023576">
    <property type="entry name" value="UbiE/COQ5_MeTrFase_CS"/>
</dbReference>
<proteinExistence type="inferred from homology"/>
<comment type="caution">
    <text evidence="5">Lacks conserved residue(s) required for the propagation of feature annotation.</text>
</comment>
<dbReference type="eggNOG" id="COG2226">
    <property type="taxonomic scope" value="Bacteria"/>
</dbReference>
<evidence type="ECO:0000256" key="1">
    <source>
        <dbReference type="ARBA" id="ARBA00022428"/>
    </source>
</evidence>
<reference evidence="6 7" key="1">
    <citation type="journal article" date="2012" name="Stand. Genomic Sci.">
        <title>Complete genome sequencing and analysis of Saprospira grandis str. Lewin, a predatory marine bacterium.</title>
        <authorList>
            <person name="Saw J.H."/>
            <person name="Yuryev A."/>
            <person name="Kanbe M."/>
            <person name="Hou S."/>
            <person name="Young A.G."/>
            <person name="Aizawa S."/>
            <person name="Alam M."/>
        </authorList>
    </citation>
    <scope>NUCLEOTIDE SEQUENCE [LARGE SCALE GENOMIC DNA]</scope>
    <source>
        <strain evidence="6 7">Lewin</strain>
    </source>
</reference>
<evidence type="ECO:0000313" key="6">
    <source>
        <dbReference type="EMBL" id="AFC23653.1"/>
    </source>
</evidence>
<dbReference type="UniPathway" id="UPA00079">
    <property type="reaction ID" value="UER00169"/>
</dbReference>
<dbReference type="PROSITE" id="PS51608">
    <property type="entry name" value="SAM_MT_UBIE"/>
    <property type="match status" value="1"/>
</dbReference>